<evidence type="ECO:0000313" key="4">
    <source>
        <dbReference type="Proteomes" id="UP000607197"/>
    </source>
</evidence>
<organism evidence="3 4">
    <name type="scientific">Halocalculus aciditolerans</name>
    <dbReference type="NCBI Taxonomy" id="1383812"/>
    <lineage>
        <taxon>Archaea</taxon>
        <taxon>Methanobacteriati</taxon>
        <taxon>Methanobacteriota</taxon>
        <taxon>Stenosarchaea group</taxon>
        <taxon>Halobacteria</taxon>
        <taxon>Halobacteriales</taxon>
        <taxon>Halobacteriaceae</taxon>
        <taxon>Halocalculus</taxon>
    </lineage>
</organism>
<evidence type="ECO:0000313" key="3">
    <source>
        <dbReference type="EMBL" id="GGL56667.1"/>
    </source>
</evidence>
<dbReference type="Pfam" id="PF26224">
    <property type="entry name" value="DUF8050"/>
    <property type="match status" value="1"/>
</dbReference>
<dbReference type="EMBL" id="BMPG01000002">
    <property type="protein sequence ID" value="GGL56667.1"/>
    <property type="molecule type" value="Genomic_DNA"/>
</dbReference>
<evidence type="ECO:0000259" key="2">
    <source>
        <dbReference type="Pfam" id="PF26224"/>
    </source>
</evidence>
<dbReference type="Proteomes" id="UP000607197">
    <property type="component" value="Unassembled WGS sequence"/>
</dbReference>
<gene>
    <name evidence="3" type="ORF">GCM10009039_13520</name>
</gene>
<keyword evidence="1" id="KW-1133">Transmembrane helix</keyword>
<proteinExistence type="predicted"/>
<keyword evidence="1" id="KW-0812">Transmembrane</keyword>
<name>A0A830F5I3_9EURY</name>
<dbReference type="AlphaFoldDB" id="A0A830F5I3"/>
<reference evidence="3" key="2">
    <citation type="submission" date="2020-09" db="EMBL/GenBank/DDBJ databases">
        <authorList>
            <person name="Sun Q."/>
            <person name="Ohkuma M."/>
        </authorList>
    </citation>
    <scope>NUCLEOTIDE SEQUENCE</scope>
    <source>
        <strain evidence="3">JCM 19596</strain>
    </source>
</reference>
<protein>
    <recommendedName>
        <fullName evidence="2">DUF8050 domain-containing protein</fullName>
    </recommendedName>
</protein>
<sequence>MRSEHGMVARWRARVDARRVLLVLLAGALPWAVVAWDTGWYPVFSAGFASLDPLRFTLLSVYFSRAVVSPGFAALGTGAFLYLLSLASALAGDPDERLTAGLLVLAGLCVASFAWRVSGQRGVVVAPLGTLWLWAAAAVGYRDVAARASHLFGTAR</sequence>
<feature type="domain" description="DUF8050" evidence="2">
    <location>
        <begin position="13"/>
        <end position="147"/>
    </location>
</feature>
<reference evidence="3" key="1">
    <citation type="journal article" date="2014" name="Int. J. Syst. Evol. Microbiol.">
        <title>Complete genome sequence of Corynebacterium casei LMG S-19264T (=DSM 44701T), isolated from a smear-ripened cheese.</title>
        <authorList>
            <consortium name="US DOE Joint Genome Institute (JGI-PGF)"/>
            <person name="Walter F."/>
            <person name="Albersmeier A."/>
            <person name="Kalinowski J."/>
            <person name="Ruckert C."/>
        </authorList>
    </citation>
    <scope>NUCLEOTIDE SEQUENCE</scope>
    <source>
        <strain evidence="3">JCM 19596</strain>
    </source>
</reference>
<dbReference type="InterPro" id="IPR058363">
    <property type="entry name" value="DUF8050"/>
</dbReference>
<keyword evidence="1" id="KW-0472">Membrane</keyword>
<feature type="transmembrane region" description="Helical" evidence="1">
    <location>
        <begin position="98"/>
        <end position="117"/>
    </location>
</feature>
<dbReference type="RefSeq" id="WP_188977244.1">
    <property type="nucleotide sequence ID" value="NZ_BMPG01000002.1"/>
</dbReference>
<comment type="caution">
    <text evidence="3">The sequence shown here is derived from an EMBL/GenBank/DDBJ whole genome shotgun (WGS) entry which is preliminary data.</text>
</comment>
<feature type="transmembrane region" description="Helical" evidence="1">
    <location>
        <begin position="123"/>
        <end position="141"/>
    </location>
</feature>
<feature type="transmembrane region" description="Helical" evidence="1">
    <location>
        <begin position="59"/>
        <end position="86"/>
    </location>
</feature>
<keyword evidence="4" id="KW-1185">Reference proteome</keyword>
<accession>A0A830F5I3</accession>
<evidence type="ECO:0000256" key="1">
    <source>
        <dbReference type="SAM" id="Phobius"/>
    </source>
</evidence>